<gene>
    <name evidence="1" type="ORF">ACFFPI_19440</name>
</gene>
<reference evidence="1 2" key="1">
    <citation type="submission" date="2024-09" db="EMBL/GenBank/DDBJ databases">
        <authorList>
            <person name="Sun Q."/>
            <person name="Mori K."/>
        </authorList>
    </citation>
    <scope>NUCLEOTIDE SEQUENCE [LARGE SCALE GENOMIC DNA]</scope>
    <source>
        <strain evidence="1 2">JCM 13519</strain>
    </source>
</reference>
<dbReference type="NCBIfam" id="TIGR03351">
    <property type="entry name" value="PhnX-like"/>
    <property type="match status" value="1"/>
</dbReference>
<dbReference type="PANTHER" id="PTHR43434">
    <property type="entry name" value="PHOSPHOGLYCOLATE PHOSPHATASE"/>
    <property type="match status" value="1"/>
</dbReference>
<dbReference type="Pfam" id="PF00702">
    <property type="entry name" value="Hydrolase"/>
    <property type="match status" value="1"/>
</dbReference>
<dbReference type="InterPro" id="IPR022468">
    <property type="entry name" value="PhnX-like"/>
</dbReference>
<dbReference type="InterPro" id="IPR023198">
    <property type="entry name" value="PGP-like_dom2"/>
</dbReference>
<evidence type="ECO:0000313" key="1">
    <source>
        <dbReference type="EMBL" id="MFB9716278.1"/>
    </source>
</evidence>
<dbReference type="Gene3D" id="3.40.50.1000">
    <property type="entry name" value="HAD superfamily/HAD-like"/>
    <property type="match status" value="1"/>
</dbReference>
<dbReference type="RefSeq" id="WP_345053312.1">
    <property type="nucleotide sequence ID" value="NZ_BAABED010000001.1"/>
</dbReference>
<keyword evidence="2" id="KW-1185">Reference proteome</keyword>
<dbReference type="Proteomes" id="UP001589536">
    <property type="component" value="Unassembled WGS sequence"/>
</dbReference>
<protein>
    <submittedName>
        <fullName evidence="1">Phosphonatase-like hydrolase</fullName>
    </submittedName>
</protein>
<sequence length="234" mass="24749">MITLAVFDIAGTTVDERDEVYRTLRAAVEREGATVSPAELQKWMGTEKRWAIRNLMQAGGLEPTDAVVDSAYAWFLDSLRDSYRTNPPQPLPGVPEAMAVLRARGIKVALTTGFSTEIAAPLLAGLGWTAHDGDPSATLDAVVCADMVAAGRPAPYMIHRAMEATGIQDVAQVAAAGDTAADVLAARRAGVLSIGVLTGHMTREDFAPHPHDAIVDSVVDLLSDARFAGTGVTR</sequence>
<accession>A0ABV5UVS1</accession>
<dbReference type="InterPro" id="IPR036412">
    <property type="entry name" value="HAD-like_sf"/>
</dbReference>
<dbReference type="SFLD" id="SFLDG01129">
    <property type="entry name" value="C1.5:_HAD__Beta-PGM__Phosphata"/>
    <property type="match status" value="1"/>
</dbReference>
<dbReference type="InterPro" id="IPR023214">
    <property type="entry name" value="HAD_sf"/>
</dbReference>
<organism evidence="1 2">
    <name type="scientific">Arthrobacter methylotrophus</name>
    <dbReference type="NCBI Taxonomy" id="121291"/>
    <lineage>
        <taxon>Bacteria</taxon>
        <taxon>Bacillati</taxon>
        <taxon>Actinomycetota</taxon>
        <taxon>Actinomycetes</taxon>
        <taxon>Micrococcales</taxon>
        <taxon>Micrococcaceae</taxon>
        <taxon>Arthrobacter</taxon>
    </lineage>
</organism>
<comment type="caution">
    <text evidence="1">The sequence shown here is derived from an EMBL/GenBank/DDBJ whole genome shotgun (WGS) entry which is preliminary data.</text>
</comment>
<dbReference type="SUPFAM" id="SSF56784">
    <property type="entry name" value="HAD-like"/>
    <property type="match status" value="1"/>
</dbReference>
<name>A0ABV5UVS1_9MICC</name>
<evidence type="ECO:0000313" key="2">
    <source>
        <dbReference type="Proteomes" id="UP001589536"/>
    </source>
</evidence>
<proteinExistence type="predicted"/>
<dbReference type="Gene3D" id="1.10.150.240">
    <property type="entry name" value="Putative phosphatase, domain 2"/>
    <property type="match status" value="1"/>
</dbReference>
<dbReference type="PANTHER" id="PTHR43434:SF19">
    <property type="entry name" value="PHOSPHONOACETALDEHYDE HYDROLASE"/>
    <property type="match status" value="1"/>
</dbReference>
<dbReference type="SFLD" id="SFLDS00003">
    <property type="entry name" value="Haloacid_Dehalogenase"/>
    <property type="match status" value="1"/>
</dbReference>
<dbReference type="EMBL" id="JBHMBH010000042">
    <property type="protein sequence ID" value="MFB9716278.1"/>
    <property type="molecule type" value="Genomic_DNA"/>
</dbReference>
<dbReference type="InterPro" id="IPR050155">
    <property type="entry name" value="HAD-like_hydrolase_sf"/>
</dbReference>